<evidence type="ECO:0000256" key="4">
    <source>
        <dbReference type="ARBA" id="ARBA00022692"/>
    </source>
</evidence>
<keyword evidence="3" id="KW-0808">Transferase</keyword>
<sequence>MIWPERYCRGRWCNIRAYVILIVAIWLFVFLDTWIRPKQPERQQFGNIKTQRVTPTNKEMTCMNGTGELSSSQLVITRTHTQQCDIVATMVQRYGYKHQLSFAIGQDTSVISHDEKFRRNMGSVVPRHQPKALQYTKKQYNVLASYVRFNKPEINAVVPNATYITVIVEPSYHLQYVFNLYSVDRSLHINKYRNPLEKFMETPQMYIDKRFKFWFQLHNGQLFDLGFDDSEYRLDRVKQKIVELERELDFVLIGEYLDESLVVLKKKLCLEWKDIMYLPIRNVIPENRRYTTETLRRQILDWNAADSLLYQHFNKTLWIEIGIYGPSFQSDLFHHKTSKQRLWDDCLVARSAVNDDIKLKPNAGDFCNFLYRSEKELWKVLGNKQ</sequence>
<keyword evidence="8 10" id="KW-0472">Membrane</keyword>
<dbReference type="PANTHER" id="PTHR14647">
    <property type="entry name" value="GALACTOSE-3-O-SULFOTRANSFERASE"/>
    <property type="match status" value="1"/>
</dbReference>
<name>A0ABM0LYQ6_SACKO</name>
<evidence type="ECO:0000256" key="3">
    <source>
        <dbReference type="ARBA" id="ARBA00022679"/>
    </source>
</evidence>
<evidence type="ECO:0000256" key="10">
    <source>
        <dbReference type="SAM" id="Phobius"/>
    </source>
</evidence>
<evidence type="ECO:0000256" key="8">
    <source>
        <dbReference type="ARBA" id="ARBA00023136"/>
    </source>
</evidence>
<dbReference type="PANTHER" id="PTHR14647:SF87">
    <property type="entry name" value="PUTATIVE-RELATED"/>
    <property type="match status" value="1"/>
</dbReference>
<keyword evidence="4 10" id="KW-0812">Transmembrane</keyword>
<evidence type="ECO:0000256" key="7">
    <source>
        <dbReference type="ARBA" id="ARBA00023034"/>
    </source>
</evidence>
<evidence type="ECO:0000256" key="2">
    <source>
        <dbReference type="ARBA" id="ARBA00008124"/>
    </source>
</evidence>
<gene>
    <name evidence="12" type="primary">LOC102807709</name>
</gene>
<keyword evidence="9" id="KW-0325">Glycoprotein</keyword>
<reference evidence="12" key="1">
    <citation type="submission" date="2025-08" db="UniProtKB">
        <authorList>
            <consortium name="RefSeq"/>
        </authorList>
    </citation>
    <scope>IDENTIFICATION</scope>
    <source>
        <tissue evidence="12">Testes</tissue>
    </source>
</reference>
<comment type="subcellular location">
    <subcellularLocation>
        <location evidence="1">Golgi apparatus membrane</location>
        <topology evidence="1">Single-pass type II membrane protein</topology>
    </subcellularLocation>
</comment>
<dbReference type="Proteomes" id="UP000694865">
    <property type="component" value="Unplaced"/>
</dbReference>
<evidence type="ECO:0000256" key="5">
    <source>
        <dbReference type="ARBA" id="ARBA00022968"/>
    </source>
</evidence>
<evidence type="ECO:0000256" key="6">
    <source>
        <dbReference type="ARBA" id="ARBA00022989"/>
    </source>
</evidence>
<dbReference type="InterPro" id="IPR009729">
    <property type="entry name" value="Gal-3-0_sulfotransfrase"/>
</dbReference>
<dbReference type="InterPro" id="IPR027417">
    <property type="entry name" value="P-loop_NTPase"/>
</dbReference>
<keyword evidence="6 10" id="KW-1133">Transmembrane helix</keyword>
<evidence type="ECO:0000256" key="9">
    <source>
        <dbReference type="ARBA" id="ARBA00023180"/>
    </source>
</evidence>
<evidence type="ECO:0000313" key="12">
    <source>
        <dbReference type="RefSeq" id="XP_006812897.1"/>
    </source>
</evidence>
<accession>A0ABM0LYQ6</accession>
<dbReference type="Gene3D" id="3.40.50.300">
    <property type="entry name" value="P-loop containing nucleotide triphosphate hydrolases"/>
    <property type="match status" value="1"/>
</dbReference>
<dbReference type="Pfam" id="PF06990">
    <property type="entry name" value="Gal-3-0_sulfotr"/>
    <property type="match status" value="1"/>
</dbReference>
<dbReference type="RefSeq" id="XP_006812897.1">
    <property type="nucleotide sequence ID" value="XM_006812834.1"/>
</dbReference>
<evidence type="ECO:0000313" key="11">
    <source>
        <dbReference type="Proteomes" id="UP000694865"/>
    </source>
</evidence>
<organism evidence="11 12">
    <name type="scientific">Saccoglossus kowalevskii</name>
    <name type="common">Acorn worm</name>
    <dbReference type="NCBI Taxonomy" id="10224"/>
    <lineage>
        <taxon>Eukaryota</taxon>
        <taxon>Metazoa</taxon>
        <taxon>Hemichordata</taxon>
        <taxon>Enteropneusta</taxon>
        <taxon>Harrimaniidae</taxon>
        <taxon>Saccoglossus</taxon>
    </lineage>
</organism>
<evidence type="ECO:0000256" key="1">
    <source>
        <dbReference type="ARBA" id="ARBA00004323"/>
    </source>
</evidence>
<keyword evidence="5" id="KW-0735">Signal-anchor</keyword>
<feature type="transmembrane region" description="Helical" evidence="10">
    <location>
        <begin position="15"/>
        <end position="35"/>
    </location>
</feature>
<comment type="similarity">
    <text evidence="2">Belongs to the galactose-3-O-sulfotransferase family.</text>
</comment>
<dbReference type="GeneID" id="102807709"/>
<keyword evidence="11" id="KW-1185">Reference proteome</keyword>
<keyword evidence="7" id="KW-0333">Golgi apparatus</keyword>
<protein>
    <submittedName>
        <fullName evidence="12">Galactosylceramide sulfotransferase-like</fullName>
    </submittedName>
</protein>
<proteinExistence type="inferred from homology"/>